<feature type="compositionally biased region" description="Basic and acidic residues" evidence="1">
    <location>
        <begin position="69"/>
        <end position="81"/>
    </location>
</feature>
<accession>A0A6A6YEJ7</accession>
<evidence type="ECO:0000313" key="4">
    <source>
        <dbReference type="RefSeq" id="XP_033574210.1"/>
    </source>
</evidence>
<feature type="region of interest" description="Disordered" evidence="1">
    <location>
        <begin position="69"/>
        <end position="113"/>
    </location>
</feature>
<dbReference type="Proteomes" id="UP000504636">
    <property type="component" value="Unplaced"/>
</dbReference>
<reference evidence="4" key="3">
    <citation type="submission" date="2025-04" db="UniProtKB">
        <authorList>
            <consortium name="RefSeq"/>
        </authorList>
    </citation>
    <scope>IDENTIFICATION</scope>
    <source>
        <strain evidence="4">CBS 304.34</strain>
    </source>
</reference>
<dbReference type="EMBL" id="MU003705">
    <property type="protein sequence ID" value="KAF2807246.1"/>
    <property type="molecule type" value="Genomic_DNA"/>
</dbReference>
<proteinExistence type="predicted"/>
<evidence type="ECO:0000313" key="2">
    <source>
        <dbReference type="EMBL" id="KAF2807246.1"/>
    </source>
</evidence>
<feature type="compositionally biased region" description="Basic and acidic residues" evidence="1">
    <location>
        <begin position="309"/>
        <end position="319"/>
    </location>
</feature>
<gene>
    <name evidence="2 4" type="ORF">BDZ99DRAFT_478750</name>
</gene>
<evidence type="ECO:0000256" key="1">
    <source>
        <dbReference type="SAM" id="MobiDB-lite"/>
    </source>
</evidence>
<keyword evidence="3" id="KW-1185">Reference proteome</keyword>
<reference evidence="2 4" key="1">
    <citation type="journal article" date="2020" name="Stud. Mycol.">
        <title>101 Dothideomycetes genomes: a test case for predicting lifestyles and emergence of pathogens.</title>
        <authorList>
            <person name="Haridas S."/>
            <person name="Albert R."/>
            <person name="Binder M."/>
            <person name="Bloem J."/>
            <person name="Labutti K."/>
            <person name="Salamov A."/>
            <person name="Andreopoulos B."/>
            <person name="Baker S."/>
            <person name="Barry K."/>
            <person name="Bills G."/>
            <person name="Bluhm B."/>
            <person name="Cannon C."/>
            <person name="Castanera R."/>
            <person name="Culley D."/>
            <person name="Daum C."/>
            <person name="Ezra D."/>
            <person name="Gonzalez J."/>
            <person name="Henrissat B."/>
            <person name="Kuo A."/>
            <person name="Liang C."/>
            <person name="Lipzen A."/>
            <person name="Lutzoni F."/>
            <person name="Magnuson J."/>
            <person name="Mondo S."/>
            <person name="Nolan M."/>
            <person name="Ohm R."/>
            <person name="Pangilinan J."/>
            <person name="Park H.-J."/>
            <person name="Ramirez L."/>
            <person name="Alfaro M."/>
            <person name="Sun H."/>
            <person name="Tritt A."/>
            <person name="Yoshinaga Y."/>
            <person name="Zwiers L.-H."/>
            <person name="Turgeon B."/>
            <person name="Goodwin S."/>
            <person name="Spatafora J."/>
            <person name="Crous P."/>
            <person name="Grigoriev I."/>
        </authorList>
    </citation>
    <scope>NUCLEOTIDE SEQUENCE</scope>
    <source>
        <strain evidence="2 4">CBS 304.34</strain>
    </source>
</reference>
<evidence type="ECO:0000313" key="3">
    <source>
        <dbReference type="Proteomes" id="UP000504636"/>
    </source>
</evidence>
<dbReference type="RefSeq" id="XP_033574210.1">
    <property type="nucleotide sequence ID" value="XM_033722186.1"/>
</dbReference>
<name>A0A6A6YEJ7_9PEZI</name>
<protein>
    <submittedName>
        <fullName evidence="2 4">Uncharacterized protein</fullName>
    </submittedName>
</protein>
<dbReference type="OrthoDB" id="3517343at2759"/>
<dbReference type="AlphaFoldDB" id="A0A6A6YEJ7"/>
<reference evidence="4" key="2">
    <citation type="submission" date="2020-04" db="EMBL/GenBank/DDBJ databases">
        <authorList>
            <consortium name="NCBI Genome Project"/>
        </authorList>
    </citation>
    <scope>NUCLEOTIDE SEQUENCE</scope>
    <source>
        <strain evidence="4">CBS 304.34</strain>
    </source>
</reference>
<sequence length="319" mass="34139">MSTHLSFNTPTTYTSYHSDTTTSHLTYIPLSTPHTTALTIEVSEPTGLFEWLAANPGKLNRVTNLRIRFPADPDPRERDGSAADLDAEDEDHREQDDERAEDDDTEADGLPKHGRASQWVTLLDALARRQAPGFDSIALFFAAGDAPSSTWDGAAKLASSSELGGRRGFGKDVDIVRAVAKLKVQEGDGTGVVLEGFYAQPWREYLEKEMGVTVVEWRAGVGEAAMGKLRGWQVGTEGLMPGREHLAKIFAGSLPPPPTLHAHALALALAPLASSWQSPCSSDDGQMPTGGGISRQLARSSGGAAAAQKDAHEIVDQAK</sequence>
<feature type="compositionally biased region" description="Acidic residues" evidence="1">
    <location>
        <begin position="97"/>
        <end position="107"/>
    </location>
</feature>
<organism evidence="2">
    <name type="scientific">Mytilinidion resinicola</name>
    <dbReference type="NCBI Taxonomy" id="574789"/>
    <lineage>
        <taxon>Eukaryota</taxon>
        <taxon>Fungi</taxon>
        <taxon>Dikarya</taxon>
        <taxon>Ascomycota</taxon>
        <taxon>Pezizomycotina</taxon>
        <taxon>Dothideomycetes</taxon>
        <taxon>Pleosporomycetidae</taxon>
        <taxon>Mytilinidiales</taxon>
        <taxon>Mytilinidiaceae</taxon>
        <taxon>Mytilinidion</taxon>
    </lineage>
</organism>
<feature type="region of interest" description="Disordered" evidence="1">
    <location>
        <begin position="278"/>
        <end position="319"/>
    </location>
</feature>
<dbReference type="GeneID" id="54463079"/>